<evidence type="ECO:0000313" key="1">
    <source>
        <dbReference type="EMBL" id="KAK1424079.1"/>
    </source>
</evidence>
<comment type="caution">
    <text evidence="1">The sequence shown here is derived from an EMBL/GenBank/DDBJ whole genome shotgun (WGS) entry which is preliminary data.</text>
</comment>
<dbReference type="EMBL" id="JAUHHV010000005">
    <property type="protein sequence ID" value="KAK1424079.1"/>
    <property type="molecule type" value="Genomic_DNA"/>
</dbReference>
<protein>
    <submittedName>
        <fullName evidence="1">Uncharacterized protein</fullName>
    </submittedName>
</protein>
<dbReference type="Proteomes" id="UP001229421">
    <property type="component" value="Unassembled WGS sequence"/>
</dbReference>
<accession>A0AAD8KJD0</accession>
<reference evidence="1" key="1">
    <citation type="journal article" date="2023" name="bioRxiv">
        <title>Improved chromosome-level genome assembly for marigold (Tagetes erecta).</title>
        <authorList>
            <person name="Jiang F."/>
            <person name="Yuan L."/>
            <person name="Wang S."/>
            <person name="Wang H."/>
            <person name="Xu D."/>
            <person name="Wang A."/>
            <person name="Fan W."/>
        </authorList>
    </citation>
    <scope>NUCLEOTIDE SEQUENCE</scope>
    <source>
        <strain evidence="1">WSJ</strain>
        <tissue evidence="1">Leaf</tissue>
    </source>
</reference>
<keyword evidence="2" id="KW-1185">Reference proteome</keyword>
<organism evidence="1 2">
    <name type="scientific">Tagetes erecta</name>
    <name type="common">African marigold</name>
    <dbReference type="NCBI Taxonomy" id="13708"/>
    <lineage>
        <taxon>Eukaryota</taxon>
        <taxon>Viridiplantae</taxon>
        <taxon>Streptophyta</taxon>
        <taxon>Embryophyta</taxon>
        <taxon>Tracheophyta</taxon>
        <taxon>Spermatophyta</taxon>
        <taxon>Magnoliopsida</taxon>
        <taxon>eudicotyledons</taxon>
        <taxon>Gunneridae</taxon>
        <taxon>Pentapetalae</taxon>
        <taxon>asterids</taxon>
        <taxon>campanulids</taxon>
        <taxon>Asterales</taxon>
        <taxon>Asteraceae</taxon>
        <taxon>Asteroideae</taxon>
        <taxon>Heliantheae alliance</taxon>
        <taxon>Tageteae</taxon>
        <taxon>Tagetes</taxon>
    </lineage>
</organism>
<dbReference type="AlphaFoldDB" id="A0AAD8KJD0"/>
<evidence type="ECO:0000313" key="2">
    <source>
        <dbReference type="Proteomes" id="UP001229421"/>
    </source>
</evidence>
<proteinExistence type="predicted"/>
<name>A0AAD8KJD0_TARER</name>
<gene>
    <name evidence="1" type="ORF">QVD17_19391</name>
</gene>
<sequence length="71" mass="7874">MLHFKATILQETCMQEAVIFVYLKNPISNQDSNFSRGFGSGKKMRIGDSDDVMEGYAYCSAFGLGRKSLLG</sequence>